<evidence type="ECO:0000313" key="3">
    <source>
        <dbReference type="Proteomes" id="UP000198508"/>
    </source>
</evidence>
<dbReference type="Pfam" id="PF10145">
    <property type="entry name" value="PhageMin_Tail"/>
    <property type="match status" value="1"/>
</dbReference>
<dbReference type="STRING" id="460384.SAMN05216313_13526"/>
<dbReference type="NCBIfam" id="TIGR01760">
    <property type="entry name" value="tape_meas_TP901"/>
    <property type="match status" value="1"/>
</dbReference>
<dbReference type="RefSeq" id="WP_092369960.1">
    <property type="nucleotide sequence ID" value="NZ_FOIM01000035.1"/>
</dbReference>
<keyword evidence="3" id="KW-1185">Reference proteome</keyword>
<protein>
    <submittedName>
        <fullName evidence="2">Phage tail tape measure protein, TP901 family, core region</fullName>
    </submittedName>
</protein>
<feature type="domain" description="Phage tail tape measure protein" evidence="1">
    <location>
        <begin position="168"/>
        <end position="382"/>
    </location>
</feature>
<reference evidence="3" key="1">
    <citation type="submission" date="2016-10" db="EMBL/GenBank/DDBJ databases">
        <authorList>
            <person name="Varghese N."/>
            <person name="Submissions S."/>
        </authorList>
    </citation>
    <scope>NUCLEOTIDE SEQUENCE [LARGE SCALE GENOMIC DNA]</scope>
    <source>
        <strain evidence="3">NLAE-zl-G277</strain>
    </source>
</reference>
<evidence type="ECO:0000313" key="2">
    <source>
        <dbReference type="EMBL" id="SEU13800.1"/>
    </source>
</evidence>
<evidence type="ECO:0000259" key="1">
    <source>
        <dbReference type="Pfam" id="PF10145"/>
    </source>
</evidence>
<dbReference type="Proteomes" id="UP000198508">
    <property type="component" value="Unassembled WGS sequence"/>
</dbReference>
<sequence length="502" mass="54260">MNNDYKIRLQAMIDDSSLADVQKKLAKERLKIGADIVLDQFGKNKAEIEKQSKALSNMIKGTLGDAVPDKLAAQWAKQFYKEIEAGAKKAAGEQEKLNENVSDQSLSQVFNKFKNSKIGSSAINELWNQLKKIPEEVYKIDTAMTKLYRVTDETDWKYSQFLDQAASKAQGLGRSISGLIDQTAAWAGLGFSLDEADKLAEISSVYANIGNVDDQTAISELAAAMKAFNIEASDSISIVDQLNALGSEYSISAADLGDGLRKSADAMALANNDIEQTLAMIAGGAEITRDAGGMGNSLKVLALRLRGMKEELEAFGEDASDVLPVDKLQSRISEYTKGAVNIFDDFDPSKLKSTYDILLSISRVWNDISATDQAELLDVIAGKQDAGNVSALLKAFQKGQVQQAYGDALNSDGYAMQEQARWLDSLEAKTQQLEAAFQSLSNTVLGSDVLKVLADGGIALLNILDKLVDGFGLLPTLVSGGAITAFIKNFDWLCNKSCLKIA</sequence>
<gene>
    <name evidence="2" type="ORF">SAMN05216313_13526</name>
</gene>
<dbReference type="EMBL" id="FOIM01000035">
    <property type="protein sequence ID" value="SEU13800.1"/>
    <property type="molecule type" value="Genomic_DNA"/>
</dbReference>
<proteinExistence type="predicted"/>
<name>A0A1I0JSR0_9FIRM</name>
<dbReference type="InterPro" id="IPR010090">
    <property type="entry name" value="Phage_tape_meas"/>
</dbReference>
<accession>A0A1I0JSR0</accession>
<dbReference type="GeneID" id="93277811"/>
<organism evidence="2 3">
    <name type="scientific">Enterocloster lavalensis</name>
    <dbReference type="NCBI Taxonomy" id="460384"/>
    <lineage>
        <taxon>Bacteria</taxon>
        <taxon>Bacillati</taxon>
        <taxon>Bacillota</taxon>
        <taxon>Clostridia</taxon>
        <taxon>Lachnospirales</taxon>
        <taxon>Lachnospiraceae</taxon>
        <taxon>Enterocloster</taxon>
    </lineage>
</organism>
<dbReference type="AlphaFoldDB" id="A0A1I0JSR0"/>